<evidence type="ECO:0000313" key="1">
    <source>
        <dbReference type="EMBL" id="KAJ9664181.1"/>
    </source>
</evidence>
<protein>
    <submittedName>
        <fullName evidence="1">Uncharacterized protein</fullName>
    </submittedName>
</protein>
<dbReference type="EMBL" id="JAPDRQ010000004">
    <property type="protein sequence ID" value="KAJ9664181.1"/>
    <property type="molecule type" value="Genomic_DNA"/>
</dbReference>
<name>A0ACC3AJW7_9EURO</name>
<dbReference type="Proteomes" id="UP001172386">
    <property type="component" value="Unassembled WGS sequence"/>
</dbReference>
<reference evidence="1" key="1">
    <citation type="submission" date="2022-10" db="EMBL/GenBank/DDBJ databases">
        <title>Culturing micro-colonial fungi from biological soil crusts in the Mojave desert and describing Neophaeococcomyces mojavensis, and introducing the new genera and species Taxawa tesnikishii.</title>
        <authorList>
            <person name="Kurbessoian T."/>
            <person name="Stajich J.E."/>
        </authorList>
    </citation>
    <scope>NUCLEOTIDE SEQUENCE</scope>
    <source>
        <strain evidence="1">JES_112</strain>
    </source>
</reference>
<evidence type="ECO:0000313" key="2">
    <source>
        <dbReference type="Proteomes" id="UP001172386"/>
    </source>
</evidence>
<gene>
    <name evidence="1" type="ORF">H2198_000399</name>
</gene>
<accession>A0ACC3AJW7</accession>
<proteinExistence type="predicted"/>
<comment type="caution">
    <text evidence="1">The sequence shown here is derived from an EMBL/GenBank/DDBJ whole genome shotgun (WGS) entry which is preliminary data.</text>
</comment>
<organism evidence="1 2">
    <name type="scientific">Neophaeococcomyces mojaviensis</name>
    <dbReference type="NCBI Taxonomy" id="3383035"/>
    <lineage>
        <taxon>Eukaryota</taxon>
        <taxon>Fungi</taxon>
        <taxon>Dikarya</taxon>
        <taxon>Ascomycota</taxon>
        <taxon>Pezizomycotina</taxon>
        <taxon>Eurotiomycetes</taxon>
        <taxon>Chaetothyriomycetidae</taxon>
        <taxon>Chaetothyriales</taxon>
        <taxon>Chaetothyriales incertae sedis</taxon>
        <taxon>Neophaeococcomyces</taxon>
    </lineage>
</organism>
<keyword evidence="2" id="KW-1185">Reference proteome</keyword>
<sequence length="221" mass="24879">MSCEHEHHGHDHGDHNHGDGHDHSHDLEPALQSNLYKQIEFDKIRTLNEAESGSGTGIVRKTWSERLNNTPVLESDADEQLLVHIPFAGSCKLYAILIRTSDTSNAPRKLKLFRNRDDLDFGAASDLQPTQTIDLPRSNEVAEIPLNRAHWNTTTSIDLFIEDNHSDGDEDVTHMYYLGFKGDFMALNREPISFLYEAAANPSDHKVIQGLKNTNQQSLGQ</sequence>